<reference evidence="1 2" key="1">
    <citation type="submission" date="2020-07" db="EMBL/GenBank/DDBJ databases">
        <title>isolation of Luteimonas sp. SJ-16.</title>
        <authorList>
            <person name="Huang X.-X."/>
            <person name="Xu L."/>
            <person name="Sun J.-Q."/>
        </authorList>
    </citation>
    <scope>NUCLEOTIDE SEQUENCE [LARGE SCALE GENOMIC DNA]</scope>
    <source>
        <strain evidence="1 2">SJ-16</strain>
    </source>
</reference>
<evidence type="ECO:0000313" key="1">
    <source>
        <dbReference type="EMBL" id="NYZ62011.1"/>
    </source>
</evidence>
<accession>A0A7Z0QQC9</accession>
<dbReference type="Proteomes" id="UP000589896">
    <property type="component" value="Unassembled WGS sequence"/>
</dbReference>
<proteinExistence type="predicted"/>
<dbReference type="RefSeq" id="WP_180544189.1">
    <property type="nucleotide sequence ID" value="NZ_JACCJZ010000010.1"/>
</dbReference>
<gene>
    <name evidence="1" type="ORF">H0E82_04425</name>
</gene>
<dbReference type="AlphaFoldDB" id="A0A7Z0QQC9"/>
<name>A0A7Z0QQC9_9GAMM</name>
<protein>
    <submittedName>
        <fullName evidence="1">CoiA-like domain protein</fullName>
    </submittedName>
</protein>
<keyword evidence="2" id="KW-1185">Reference proteome</keyword>
<organism evidence="1 2">
    <name type="scientific">Luteimonas deserti</name>
    <dbReference type="NCBI Taxonomy" id="2752306"/>
    <lineage>
        <taxon>Bacteria</taxon>
        <taxon>Pseudomonadati</taxon>
        <taxon>Pseudomonadota</taxon>
        <taxon>Gammaproteobacteria</taxon>
        <taxon>Lysobacterales</taxon>
        <taxon>Lysobacteraceae</taxon>
        <taxon>Luteimonas</taxon>
    </lineage>
</organism>
<dbReference type="EMBL" id="JACCJZ010000010">
    <property type="protein sequence ID" value="NYZ62011.1"/>
    <property type="molecule type" value="Genomic_DNA"/>
</dbReference>
<comment type="caution">
    <text evidence="1">The sequence shown here is derived from an EMBL/GenBank/DDBJ whole genome shotgun (WGS) entry which is preliminary data.</text>
</comment>
<evidence type="ECO:0000313" key="2">
    <source>
        <dbReference type="Proteomes" id="UP000589896"/>
    </source>
</evidence>
<sequence length="274" mass="31730">MQYALINGVKSEAVAGADATCLDCGRKTVAKCGPIVMHHWAHAGRNCDSWWENETQWHRDWKNLFPPECREISHTAPSGEIHRADIKAPGGIYVEIQHSAMTQAERDSREQFYDNMIWIVDGTPFSSRFHLHHSLPDPSLDWAQDCAWFPARNPLQGAPFPEGMYQKRSLIAEDRARGAATGMHLMFFQRDEEQKFREAYTGHHQYLWKRPHSTWIEARKPVYLDFGSDILFRLETYPIGNLPSVRVITKRQLIHDLHEQNYAELVCLSPYDKN</sequence>